<protein>
    <submittedName>
        <fullName evidence="2">U116-Liphistoxin-Lth1a_1</fullName>
    </submittedName>
</protein>
<accession>A0A4V2H8Q1</accession>
<name>A0A4V2H8Q1_9ARAC</name>
<organism evidence="2">
    <name type="scientific">Liphistius thaleban</name>
    <dbReference type="NCBI Taxonomy" id="1905330"/>
    <lineage>
        <taxon>Eukaryota</taxon>
        <taxon>Metazoa</taxon>
        <taxon>Ecdysozoa</taxon>
        <taxon>Arthropoda</taxon>
        <taxon>Chelicerata</taxon>
        <taxon>Arachnida</taxon>
        <taxon>Araneae</taxon>
        <taxon>Mesothelae</taxon>
        <taxon>Liphistiidae</taxon>
        <taxon>Liphistius</taxon>
    </lineage>
</organism>
<reference evidence="2" key="1">
    <citation type="submission" date="2017-05" db="EMBL/GenBank/DDBJ databases">
        <authorList>
            <person name="QRISCLOUD D."/>
        </authorList>
    </citation>
    <scope>NUCLEOTIDE SEQUENCE</scope>
</reference>
<evidence type="ECO:0000313" key="2">
    <source>
        <dbReference type="EMBL" id="SNX32698.1"/>
    </source>
</evidence>
<evidence type="ECO:0000256" key="1">
    <source>
        <dbReference type="SAM" id="SignalP"/>
    </source>
</evidence>
<feature type="signal peptide" evidence="1">
    <location>
        <begin position="1"/>
        <end position="15"/>
    </location>
</feature>
<dbReference type="AlphaFoldDB" id="A0A4V2H8Q1"/>
<feature type="chain" id="PRO_5020714859" evidence="1">
    <location>
        <begin position="16"/>
        <end position="102"/>
    </location>
</feature>
<dbReference type="EMBL" id="HAHM01000005">
    <property type="protein sequence ID" value="SNX32698.1"/>
    <property type="molecule type" value="Transcribed_RNA"/>
</dbReference>
<proteinExistence type="predicted"/>
<keyword evidence="1" id="KW-0732">Signal</keyword>
<reference evidence="2" key="2">
    <citation type="submission" date="2019-05" db="EMBL/GenBank/DDBJ databases">
        <title>Unravelling the molecular evolution of spider venoms.</title>
        <authorList>
            <person name="Pineda S."/>
        </authorList>
    </citation>
    <scope>NUCLEOTIDE SEQUENCE</scope>
</reference>
<sequence length="102" mass="11197">MIDLLLLCFLASSLILEEDHLVDLHCLCCFLLASSLGRVGALRSFSILVSSPWSTLHSCKPKPEGRKSGSISRGSCSFFTVSCFVIGLKTEVKQTQQRDADF</sequence>